<proteinExistence type="predicted"/>
<comment type="caution">
    <text evidence="3">The sequence shown here is derived from an EMBL/GenBank/DDBJ whole genome shotgun (WGS) entry which is preliminary data.</text>
</comment>
<name>A0A8H5FZV0_9AGAR</name>
<dbReference type="Proteomes" id="UP000559027">
    <property type="component" value="Unassembled WGS sequence"/>
</dbReference>
<keyword evidence="4" id="KW-1185">Reference proteome</keyword>
<evidence type="ECO:0000313" key="3">
    <source>
        <dbReference type="EMBL" id="KAF5354733.1"/>
    </source>
</evidence>
<evidence type="ECO:0000259" key="2">
    <source>
        <dbReference type="Pfam" id="PF00248"/>
    </source>
</evidence>
<accession>A0A8H5FZV0</accession>
<dbReference type="AlphaFoldDB" id="A0A8H5FZV0"/>
<sequence length="79" mass="8442">MALRSHGSPGGSGTGVNGSEDAIEKGKPAIQSGINHIDTAQLYKTERETGESIKRIGLSKDHVYVMSKRKSTRNVMIGT</sequence>
<organism evidence="3 4">
    <name type="scientific">Leucocoprinus leucothites</name>
    <dbReference type="NCBI Taxonomy" id="201217"/>
    <lineage>
        <taxon>Eukaryota</taxon>
        <taxon>Fungi</taxon>
        <taxon>Dikarya</taxon>
        <taxon>Basidiomycota</taxon>
        <taxon>Agaricomycotina</taxon>
        <taxon>Agaricomycetes</taxon>
        <taxon>Agaricomycetidae</taxon>
        <taxon>Agaricales</taxon>
        <taxon>Agaricineae</taxon>
        <taxon>Agaricaceae</taxon>
        <taxon>Leucocoprinus</taxon>
    </lineage>
</organism>
<feature type="region of interest" description="Disordered" evidence="1">
    <location>
        <begin position="1"/>
        <end position="31"/>
    </location>
</feature>
<protein>
    <recommendedName>
        <fullName evidence="2">NADP-dependent oxidoreductase domain-containing protein</fullName>
    </recommendedName>
</protein>
<feature type="domain" description="NADP-dependent oxidoreductase" evidence="2">
    <location>
        <begin position="15"/>
        <end position="69"/>
    </location>
</feature>
<dbReference type="Pfam" id="PF00248">
    <property type="entry name" value="Aldo_ket_red"/>
    <property type="match status" value="1"/>
</dbReference>
<dbReference type="InterPro" id="IPR023210">
    <property type="entry name" value="NADP_OxRdtase_dom"/>
</dbReference>
<dbReference type="EMBL" id="JAACJO010000008">
    <property type="protein sequence ID" value="KAF5354733.1"/>
    <property type="molecule type" value="Genomic_DNA"/>
</dbReference>
<dbReference type="OrthoDB" id="416253at2759"/>
<evidence type="ECO:0000256" key="1">
    <source>
        <dbReference type="SAM" id="MobiDB-lite"/>
    </source>
</evidence>
<dbReference type="SUPFAM" id="SSF51430">
    <property type="entry name" value="NAD(P)-linked oxidoreductase"/>
    <property type="match status" value="1"/>
</dbReference>
<evidence type="ECO:0000313" key="4">
    <source>
        <dbReference type="Proteomes" id="UP000559027"/>
    </source>
</evidence>
<dbReference type="InterPro" id="IPR036812">
    <property type="entry name" value="NAD(P)_OxRdtase_dom_sf"/>
</dbReference>
<gene>
    <name evidence="3" type="ORF">D9756_005781</name>
</gene>
<dbReference type="Gene3D" id="3.20.20.100">
    <property type="entry name" value="NADP-dependent oxidoreductase domain"/>
    <property type="match status" value="1"/>
</dbReference>
<reference evidence="3 4" key="1">
    <citation type="journal article" date="2020" name="ISME J.">
        <title>Uncovering the hidden diversity of litter-decomposition mechanisms in mushroom-forming fungi.</title>
        <authorList>
            <person name="Floudas D."/>
            <person name="Bentzer J."/>
            <person name="Ahren D."/>
            <person name="Johansson T."/>
            <person name="Persson P."/>
            <person name="Tunlid A."/>
        </authorList>
    </citation>
    <scope>NUCLEOTIDE SEQUENCE [LARGE SCALE GENOMIC DNA]</scope>
    <source>
        <strain evidence="3 4">CBS 146.42</strain>
    </source>
</reference>